<evidence type="ECO:0000313" key="2">
    <source>
        <dbReference type="EMBL" id="KAL1846755.1"/>
    </source>
</evidence>
<reference evidence="2 3" key="1">
    <citation type="journal article" date="2024" name="IMA Fungus">
        <title>IMA Genome - F19 : A genome assembly and annotation guide to empower mycologists, including annotated draft genome sequences of Ceratocystis pirilliformis, Diaporthe australafricana, Fusarium ophioides, Paecilomyces lecythidis, and Sporothrix stenoceras.</title>
        <authorList>
            <person name="Aylward J."/>
            <person name="Wilson A.M."/>
            <person name="Visagie C.M."/>
            <person name="Spraker J."/>
            <person name="Barnes I."/>
            <person name="Buitendag C."/>
            <person name="Ceriani C."/>
            <person name="Del Mar Angel L."/>
            <person name="du Plessis D."/>
            <person name="Fuchs T."/>
            <person name="Gasser K."/>
            <person name="Kramer D."/>
            <person name="Li W."/>
            <person name="Munsamy K."/>
            <person name="Piso A."/>
            <person name="Price J.L."/>
            <person name="Sonnekus B."/>
            <person name="Thomas C."/>
            <person name="van der Nest A."/>
            <person name="van Dijk A."/>
            <person name="van Heerden A."/>
            <person name="van Vuuren N."/>
            <person name="Yilmaz N."/>
            <person name="Duong T.A."/>
            <person name="van der Merwe N.A."/>
            <person name="Wingfield M.J."/>
            <person name="Wingfield B.D."/>
        </authorList>
    </citation>
    <scope>NUCLEOTIDE SEQUENCE [LARGE SCALE GENOMIC DNA]</scope>
    <source>
        <strain evidence="2 3">CMW 18300</strain>
    </source>
</reference>
<feature type="signal peptide" evidence="1">
    <location>
        <begin position="1"/>
        <end position="19"/>
    </location>
</feature>
<sequence>MANWSSLLIFAQLFMAIAASGSNAITPRQKQPDDLPEGVEIIYSGLSAAYDPLTSTNILGTVLTGRPNALYYGGINGLLATSEDSTVAVEDGSRRQYAMDFSSFSFGCLALIAKPVSCTVTVNGYLWGSLEATQEFNFVAPLLSLSLDLKQAFLNGDFYRVDTVTFVTTYNGLDLLGATVLDDLDYTVWQMPQ</sequence>
<comment type="caution">
    <text evidence="2">The sequence shown here is derived from an EMBL/GenBank/DDBJ whole genome shotgun (WGS) entry which is preliminary data.</text>
</comment>
<gene>
    <name evidence="2" type="ORF">Daus18300_014157</name>
</gene>
<proteinExistence type="predicted"/>
<feature type="chain" id="PRO_5045909924" evidence="1">
    <location>
        <begin position="20"/>
        <end position="193"/>
    </location>
</feature>
<dbReference type="Proteomes" id="UP001583177">
    <property type="component" value="Unassembled WGS sequence"/>
</dbReference>
<keyword evidence="3" id="KW-1185">Reference proteome</keyword>
<keyword evidence="1" id="KW-0732">Signal</keyword>
<dbReference type="EMBL" id="JAWRVE010000259">
    <property type="protein sequence ID" value="KAL1846755.1"/>
    <property type="molecule type" value="Genomic_DNA"/>
</dbReference>
<protein>
    <submittedName>
        <fullName evidence="2">Uncharacterized protein</fullName>
    </submittedName>
</protein>
<evidence type="ECO:0000256" key="1">
    <source>
        <dbReference type="SAM" id="SignalP"/>
    </source>
</evidence>
<evidence type="ECO:0000313" key="3">
    <source>
        <dbReference type="Proteomes" id="UP001583177"/>
    </source>
</evidence>
<name>A0ABR3VWB5_9PEZI</name>
<organism evidence="2 3">
    <name type="scientific">Diaporthe australafricana</name>
    <dbReference type="NCBI Taxonomy" id="127596"/>
    <lineage>
        <taxon>Eukaryota</taxon>
        <taxon>Fungi</taxon>
        <taxon>Dikarya</taxon>
        <taxon>Ascomycota</taxon>
        <taxon>Pezizomycotina</taxon>
        <taxon>Sordariomycetes</taxon>
        <taxon>Sordariomycetidae</taxon>
        <taxon>Diaporthales</taxon>
        <taxon>Diaporthaceae</taxon>
        <taxon>Diaporthe</taxon>
    </lineage>
</organism>
<accession>A0ABR3VWB5</accession>